<reference evidence="2 3" key="1">
    <citation type="submission" date="2021-06" db="EMBL/GenBank/DDBJ databases">
        <title>Caerostris darwini draft genome.</title>
        <authorList>
            <person name="Kono N."/>
            <person name="Arakawa K."/>
        </authorList>
    </citation>
    <scope>NUCLEOTIDE SEQUENCE [LARGE SCALE GENOMIC DNA]</scope>
</reference>
<evidence type="ECO:0000256" key="1">
    <source>
        <dbReference type="SAM" id="MobiDB-lite"/>
    </source>
</evidence>
<gene>
    <name evidence="2" type="ORF">CDAR_442721</name>
</gene>
<keyword evidence="3" id="KW-1185">Reference proteome</keyword>
<feature type="region of interest" description="Disordered" evidence="1">
    <location>
        <begin position="44"/>
        <end position="69"/>
    </location>
</feature>
<dbReference type="AlphaFoldDB" id="A0AAV4VM82"/>
<evidence type="ECO:0008006" key="4">
    <source>
        <dbReference type="Google" id="ProtNLM"/>
    </source>
</evidence>
<protein>
    <recommendedName>
        <fullName evidence="4">Ribosomal protein S7</fullName>
    </recommendedName>
</protein>
<dbReference type="EMBL" id="BPLQ01013365">
    <property type="protein sequence ID" value="GIY71556.1"/>
    <property type="molecule type" value="Genomic_DNA"/>
</dbReference>
<organism evidence="2 3">
    <name type="scientific">Caerostris darwini</name>
    <dbReference type="NCBI Taxonomy" id="1538125"/>
    <lineage>
        <taxon>Eukaryota</taxon>
        <taxon>Metazoa</taxon>
        <taxon>Ecdysozoa</taxon>
        <taxon>Arthropoda</taxon>
        <taxon>Chelicerata</taxon>
        <taxon>Arachnida</taxon>
        <taxon>Araneae</taxon>
        <taxon>Araneomorphae</taxon>
        <taxon>Entelegynae</taxon>
        <taxon>Araneoidea</taxon>
        <taxon>Araneidae</taxon>
        <taxon>Caerostris</taxon>
    </lineage>
</organism>
<feature type="compositionally biased region" description="Polar residues" evidence="1">
    <location>
        <begin position="44"/>
        <end position="56"/>
    </location>
</feature>
<accession>A0AAV4VM82</accession>
<evidence type="ECO:0000313" key="2">
    <source>
        <dbReference type="EMBL" id="GIY71556.1"/>
    </source>
</evidence>
<evidence type="ECO:0000313" key="3">
    <source>
        <dbReference type="Proteomes" id="UP001054837"/>
    </source>
</evidence>
<name>A0AAV4VM82_9ARAC</name>
<proteinExistence type="predicted"/>
<sequence length="205" mass="23940">MARRSPSNTAFGLPRIFNAVFLGERWRRWEISGVRFHCPSVSKQRNTFNDSPESFTQPPPRPYRGKKRTPPSFFTMTQLKLGRTNTELVLRLALMCCHRPQPKRKKKKIERIPEVVKGLAFVILHNFIEILTRNSVAISTCVIRTRSYFQKQNRTFFFGGGIVLLFTPRFQFPLVNGPRRRNNRTVDLLNFQINGTRFFTLCSNC</sequence>
<dbReference type="Proteomes" id="UP001054837">
    <property type="component" value="Unassembled WGS sequence"/>
</dbReference>
<comment type="caution">
    <text evidence="2">The sequence shown here is derived from an EMBL/GenBank/DDBJ whole genome shotgun (WGS) entry which is preliminary data.</text>
</comment>